<evidence type="ECO:0000259" key="22">
    <source>
        <dbReference type="PROSITE" id="PS50927"/>
    </source>
</evidence>
<dbReference type="InterPro" id="IPR000858">
    <property type="entry name" value="S_locus_glycoprot_dom"/>
</dbReference>
<dbReference type="Pfam" id="PF07714">
    <property type="entry name" value="PK_Tyr_Ser-Thr"/>
    <property type="match status" value="1"/>
</dbReference>
<dbReference type="GO" id="GO:0004674">
    <property type="term" value="F:protein serine/threonine kinase activity"/>
    <property type="evidence" value="ECO:0007669"/>
    <property type="project" value="UniProtKB-KW"/>
</dbReference>
<keyword evidence="5" id="KW-0808">Transferase</keyword>
<name>A0AAN9XS30_PSOTE</name>
<keyword evidence="24" id="KW-1185">Reference proteome</keyword>
<keyword evidence="9" id="KW-0547">Nucleotide-binding</keyword>
<dbReference type="PANTHER" id="PTHR27002">
    <property type="entry name" value="RECEPTOR-LIKE SERINE/THREONINE-PROTEIN KINASE SD1-8"/>
    <property type="match status" value="1"/>
</dbReference>
<dbReference type="InterPro" id="IPR008271">
    <property type="entry name" value="Ser/Thr_kinase_AS"/>
</dbReference>
<comment type="caution">
    <text evidence="23">The sequence shown here is derived from an EMBL/GenBank/DDBJ whole genome shotgun (WGS) entry which is preliminary data.</text>
</comment>
<dbReference type="InterPro" id="IPR001245">
    <property type="entry name" value="Ser-Thr/Tyr_kinase_cat_dom"/>
</dbReference>
<proteinExistence type="predicted"/>
<feature type="chain" id="PRO_5042815627" description="non-specific serine/threonine protein kinase" evidence="20">
    <location>
        <begin position="24"/>
        <end position="655"/>
    </location>
</feature>
<dbReference type="Gene3D" id="1.10.510.10">
    <property type="entry name" value="Transferase(Phosphotransferase) domain 1"/>
    <property type="match status" value="1"/>
</dbReference>
<feature type="domain" description="Protein kinase" evidence="21">
    <location>
        <begin position="337"/>
        <end position="614"/>
    </location>
</feature>
<dbReference type="PROSITE" id="PS50927">
    <property type="entry name" value="BULB_LECTIN"/>
    <property type="match status" value="1"/>
</dbReference>
<dbReference type="FunFam" id="2.90.10.10:FF:000001">
    <property type="entry name" value="G-type lectin S-receptor-like serine/threonine-protein kinase"/>
    <property type="match status" value="1"/>
</dbReference>
<keyword evidence="7 20" id="KW-0732">Signal</keyword>
<evidence type="ECO:0000256" key="12">
    <source>
        <dbReference type="ARBA" id="ARBA00022989"/>
    </source>
</evidence>
<accession>A0AAN9XS30</accession>
<organism evidence="23 24">
    <name type="scientific">Psophocarpus tetragonolobus</name>
    <name type="common">Winged bean</name>
    <name type="synonym">Dolichos tetragonolobus</name>
    <dbReference type="NCBI Taxonomy" id="3891"/>
    <lineage>
        <taxon>Eukaryota</taxon>
        <taxon>Viridiplantae</taxon>
        <taxon>Streptophyta</taxon>
        <taxon>Embryophyta</taxon>
        <taxon>Tracheophyta</taxon>
        <taxon>Spermatophyta</taxon>
        <taxon>Magnoliopsida</taxon>
        <taxon>eudicotyledons</taxon>
        <taxon>Gunneridae</taxon>
        <taxon>Pentapetalae</taxon>
        <taxon>rosids</taxon>
        <taxon>fabids</taxon>
        <taxon>Fabales</taxon>
        <taxon>Fabaceae</taxon>
        <taxon>Papilionoideae</taxon>
        <taxon>50 kb inversion clade</taxon>
        <taxon>NPAAA clade</taxon>
        <taxon>indigoferoid/millettioid clade</taxon>
        <taxon>Phaseoleae</taxon>
        <taxon>Psophocarpus</taxon>
    </lineage>
</organism>
<comment type="catalytic activity">
    <reaction evidence="18">
        <text>L-seryl-[protein] + ATP = O-phospho-L-seryl-[protein] + ADP + H(+)</text>
        <dbReference type="Rhea" id="RHEA:17989"/>
        <dbReference type="Rhea" id="RHEA-COMP:9863"/>
        <dbReference type="Rhea" id="RHEA-COMP:11604"/>
        <dbReference type="ChEBI" id="CHEBI:15378"/>
        <dbReference type="ChEBI" id="CHEBI:29999"/>
        <dbReference type="ChEBI" id="CHEBI:30616"/>
        <dbReference type="ChEBI" id="CHEBI:83421"/>
        <dbReference type="ChEBI" id="CHEBI:456216"/>
        <dbReference type="EC" id="2.7.11.1"/>
    </reaction>
</comment>
<evidence type="ECO:0000256" key="8">
    <source>
        <dbReference type="ARBA" id="ARBA00022734"/>
    </source>
</evidence>
<keyword evidence="15" id="KW-0675">Receptor</keyword>
<reference evidence="23 24" key="1">
    <citation type="submission" date="2024-01" db="EMBL/GenBank/DDBJ databases">
        <title>The genomes of 5 underutilized Papilionoideae crops provide insights into root nodulation and disease resistanc.</title>
        <authorList>
            <person name="Jiang F."/>
        </authorList>
    </citation>
    <scope>NUCLEOTIDE SEQUENCE [LARGE SCALE GENOMIC DNA]</scope>
    <source>
        <strain evidence="23">DUOXIRENSHENG_FW03</strain>
        <tissue evidence="23">Leaves</tissue>
    </source>
</reference>
<evidence type="ECO:0000313" key="23">
    <source>
        <dbReference type="EMBL" id="KAK7405126.1"/>
    </source>
</evidence>
<dbReference type="InterPro" id="IPR011009">
    <property type="entry name" value="Kinase-like_dom_sf"/>
</dbReference>
<dbReference type="SMART" id="SM00220">
    <property type="entry name" value="S_TKc"/>
    <property type="match status" value="1"/>
</dbReference>
<dbReference type="Pfam" id="PF01453">
    <property type="entry name" value="B_lectin"/>
    <property type="match status" value="1"/>
</dbReference>
<evidence type="ECO:0000259" key="21">
    <source>
        <dbReference type="PROSITE" id="PS50011"/>
    </source>
</evidence>
<dbReference type="EC" id="2.7.11.1" evidence="2"/>
<keyword evidence="8" id="KW-0430">Lectin</keyword>
<keyword evidence="12 19" id="KW-1133">Transmembrane helix</keyword>
<dbReference type="GO" id="GO:0048544">
    <property type="term" value="P:recognition of pollen"/>
    <property type="evidence" value="ECO:0007669"/>
    <property type="project" value="InterPro"/>
</dbReference>
<keyword evidence="3" id="KW-1003">Cell membrane</keyword>
<dbReference type="AlphaFoldDB" id="A0AAN9XS30"/>
<evidence type="ECO:0000256" key="14">
    <source>
        <dbReference type="ARBA" id="ARBA00023157"/>
    </source>
</evidence>
<dbReference type="SUPFAM" id="SSF56112">
    <property type="entry name" value="Protein kinase-like (PK-like)"/>
    <property type="match status" value="1"/>
</dbReference>
<dbReference type="EMBL" id="JAYMYS010000002">
    <property type="protein sequence ID" value="KAK7405126.1"/>
    <property type="molecule type" value="Genomic_DNA"/>
</dbReference>
<comment type="subcellular location">
    <subcellularLocation>
        <location evidence="1">Cell membrane</location>
        <topology evidence="1">Single-pass type I membrane protein</topology>
    </subcellularLocation>
</comment>
<keyword evidence="14" id="KW-1015">Disulfide bond</keyword>
<dbReference type="Proteomes" id="UP001386955">
    <property type="component" value="Unassembled WGS sequence"/>
</dbReference>
<keyword evidence="13 19" id="KW-0472">Membrane</keyword>
<evidence type="ECO:0000256" key="13">
    <source>
        <dbReference type="ARBA" id="ARBA00023136"/>
    </source>
</evidence>
<keyword evidence="4" id="KW-0723">Serine/threonine-protein kinase</keyword>
<evidence type="ECO:0000256" key="17">
    <source>
        <dbReference type="ARBA" id="ARBA00047899"/>
    </source>
</evidence>
<keyword evidence="6 19" id="KW-0812">Transmembrane</keyword>
<dbReference type="InterPro" id="IPR036426">
    <property type="entry name" value="Bulb-type_lectin_dom_sf"/>
</dbReference>
<evidence type="ECO:0000256" key="6">
    <source>
        <dbReference type="ARBA" id="ARBA00022692"/>
    </source>
</evidence>
<evidence type="ECO:0000256" key="16">
    <source>
        <dbReference type="ARBA" id="ARBA00023180"/>
    </source>
</evidence>
<evidence type="ECO:0000256" key="18">
    <source>
        <dbReference type="ARBA" id="ARBA00048679"/>
    </source>
</evidence>
<keyword evidence="10" id="KW-0418">Kinase</keyword>
<evidence type="ECO:0000256" key="1">
    <source>
        <dbReference type="ARBA" id="ARBA00004251"/>
    </source>
</evidence>
<dbReference type="GO" id="GO:0030246">
    <property type="term" value="F:carbohydrate binding"/>
    <property type="evidence" value="ECO:0007669"/>
    <property type="project" value="UniProtKB-KW"/>
</dbReference>
<feature type="domain" description="Bulb-type lectin" evidence="22">
    <location>
        <begin position="24"/>
        <end position="144"/>
    </location>
</feature>
<dbReference type="PROSITE" id="PS50011">
    <property type="entry name" value="PROTEIN_KINASE_DOM"/>
    <property type="match status" value="1"/>
</dbReference>
<evidence type="ECO:0000256" key="15">
    <source>
        <dbReference type="ARBA" id="ARBA00023170"/>
    </source>
</evidence>
<dbReference type="PANTHER" id="PTHR27002:SF1090">
    <property type="entry name" value="S-LOCUS LECTIN KINASE FAMILY PROTEIN"/>
    <property type="match status" value="1"/>
</dbReference>
<evidence type="ECO:0000256" key="3">
    <source>
        <dbReference type="ARBA" id="ARBA00022475"/>
    </source>
</evidence>
<dbReference type="FunFam" id="3.30.200.20:FF:000330">
    <property type="entry name" value="G-type lectin S-receptor-like serine/threonine-protein kinase At4g03230"/>
    <property type="match status" value="1"/>
</dbReference>
<dbReference type="FunFam" id="1.10.510.10:FF:000060">
    <property type="entry name" value="G-type lectin S-receptor-like serine/threonine-protein kinase"/>
    <property type="match status" value="1"/>
</dbReference>
<gene>
    <name evidence="23" type="ORF">VNO78_06323</name>
</gene>
<keyword evidence="11" id="KW-0067">ATP-binding</keyword>
<dbReference type="PROSITE" id="PS00108">
    <property type="entry name" value="PROTEIN_KINASE_ST"/>
    <property type="match status" value="1"/>
</dbReference>
<evidence type="ECO:0000256" key="11">
    <source>
        <dbReference type="ARBA" id="ARBA00022840"/>
    </source>
</evidence>
<dbReference type="SUPFAM" id="SSF51110">
    <property type="entry name" value="alpha-D-mannose-specific plant lectins"/>
    <property type="match status" value="1"/>
</dbReference>
<feature type="transmembrane region" description="Helical" evidence="19">
    <location>
        <begin position="282"/>
        <end position="302"/>
    </location>
</feature>
<evidence type="ECO:0000256" key="5">
    <source>
        <dbReference type="ARBA" id="ARBA00022679"/>
    </source>
</evidence>
<dbReference type="InterPro" id="IPR001480">
    <property type="entry name" value="Bulb-type_lectin_dom"/>
</dbReference>
<dbReference type="CDD" id="cd00028">
    <property type="entry name" value="B_lectin"/>
    <property type="match status" value="1"/>
</dbReference>
<dbReference type="CDD" id="cd14066">
    <property type="entry name" value="STKc_IRAK"/>
    <property type="match status" value="1"/>
</dbReference>
<protein>
    <recommendedName>
        <fullName evidence="2">non-specific serine/threonine protein kinase</fullName>
        <ecNumber evidence="2">2.7.11.1</ecNumber>
    </recommendedName>
</protein>
<dbReference type="GO" id="GO:0005886">
    <property type="term" value="C:plasma membrane"/>
    <property type="evidence" value="ECO:0007669"/>
    <property type="project" value="UniProtKB-SubCell"/>
</dbReference>
<evidence type="ECO:0000256" key="4">
    <source>
        <dbReference type="ARBA" id="ARBA00022527"/>
    </source>
</evidence>
<evidence type="ECO:0000256" key="19">
    <source>
        <dbReference type="SAM" id="Phobius"/>
    </source>
</evidence>
<keyword evidence="16" id="KW-0325">Glycoprotein</keyword>
<dbReference type="InterPro" id="IPR000719">
    <property type="entry name" value="Prot_kinase_dom"/>
</dbReference>
<dbReference type="Gene3D" id="2.90.10.10">
    <property type="entry name" value="Bulb-type lectin domain"/>
    <property type="match status" value="1"/>
</dbReference>
<evidence type="ECO:0000256" key="10">
    <source>
        <dbReference type="ARBA" id="ARBA00022777"/>
    </source>
</evidence>
<feature type="signal peptide" evidence="20">
    <location>
        <begin position="1"/>
        <end position="23"/>
    </location>
</feature>
<evidence type="ECO:0000256" key="7">
    <source>
        <dbReference type="ARBA" id="ARBA00022729"/>
    </source>
</evidence>
<dbReference type="SMART" id="SM00108">
    <property type="entry name" value="B_lectin"/>
    <property type="match status" value="1"/>
</dbReference>
<evidence type="ECO:0000256" key="2">
    <source>
        <dbReference type="ARBA" id="ARBA00012513"/>
    </source>
</evidence>
<dbReference type="GO" id="GO:0005524">
    <property type="term" value="F:ATP binding"/>
    <property type="evidence" value="ECO:0007669"/>
    <property type="project" value="UniProtKB-KW"/>
</dbReference>
<dbReference type="Pfam" id="PF00954">
    <property type="entry name" value="S_locus_glycop"/>
    <property type="match status" value="1"/>
</dbReference>
<comment type="catalytic activity">
    <reaction evidence="17">
        <text>L-threonyl-[protein] + ATP = O-phospho-L-threonyl-[protein] + ADP + H(+)</text>
        <dbReference type="Rhea" id="RHEA:46608"/>
        <dbReference type="Rhea" id="RHEA-COMP:11060"/>
        <dbReference type="Rhea" id="RHEA-COMP:11605"/>
        <dbReference type="ChEBI" id="CHEBI:15378"/>
        <dbReference type="ChEBI" id="CHEBI:30013"/>
        <dbReference type="ChEBI" id="CHEBI:30616"/>
        <dbReference type="ChEBI" id="CHEBI:61977"/>
        <dbReference type="ChEBI" id="CHEBI:456216"/>
        <dbReference type="EC" id="2.7.11.1"/>
    </reaction>
</comment>
<evidence type="ECO:0000256" key="9">
    <source>
        <dbReference type="ARBA" id="ARBA00022741"/>
    </source>
</evidence>
<evidence type="ECO:0000256" key="20">
    <source>
        <dbReference type="SAM" id="SignalP"/>
    </source>
</evidence>
<sequence length="655" mass="74366">MDMVAFMIMVASILIPSLRFSIANDSVQVPQSMSDGDTLVSKGGKFVLGFFGPGSSHKRYLGIWYKNVPIQTLVWVANRANPINDSSGILTVNSTGNLVLTQNGSLVWHTNSQKQAQDPMAVLLDNGNLVIRNERETNPEEYLWQSFDYPSDTLLPGMKLGLDLRTGLERRYTAWKSQDDPSPGDVYRVLKHYNYPDIYTMRGTQKLSRFGPWNGLYFSGMPELLNNTIFGLSFVSNKDEIYYTYSQVSNSVITRTVTNQTGRVYRYAWAEELGHKKNTLKIVASTIAAICSFMLLLCYYFISRIRRNNAEKDNSEKDDINLPTFDFSSISNATNYFSEKKILGQGGFGPVYKGMLPDGQEIAVKRLSETSRQGLDEFKNEVKLIAKLQHRNLVKLLGCSIQQDEKLLIYEFMPNRSLDYFIFDSTRRKLLDWTKRFEIINGIARGLLYLHQDSRLKIIHRDLKTSNVLLDSNMNPKISDFGMARIFVLDQDEANTKRIMGTYGYMPPEYAVHGSFSVKSDVFSFGVIVLETISGRKIRGFCDPFHHLNLLGHAWRLWIEKRPIEFMDDLLDNNAALSEIVRYIHIGLLCVQQRPEDRPNISSVVLMLNGEKLLPEPSQPGFYSGKGHPTITESSPGNIAAYSLNEISNSLLEAR</sequence>
<evidence type="ECO:0000313" key="24">
    <source>
        <dbReference type="Proteomes" id="UP001386955"/>
    </source>
</evidence>
<dbReference type="Gene3D" id="3.30.200.20">
    <property type="entry name" value="Phosphorylase Kinase, domain 1"/>
    <property type="match status" value="1"/>
</dbReference>